<evidence type="ECO:0000256" key="4">
    <source>
        <dbReference type="ARBA" id="ARBA00022763"/>
    </source>
</evidence>
<dbReference type="SUPFAM" id="SSF51306">
    <property type="entry name" value="LexA/Signal peptidase"/>
    <property type="match status" value="1"/>
</dbReference>
<dbReference type="PRINTS" id="PR00726">
    <property type="entry name" value="LEXASERPTASE"/>
</dbReference>
<evidence type="ECO:0000256" key="7">
    <source>
        <dbReference type="ARBA" id="ARBA00023015"/>
    </source>
</evidence>
<dbReference type="GO" id="GO:0006281">
    <property type="term" value="P:DNA repair"/>
    <property type="evidence" value="ECO:0007669"/>
    <property type="project" value="UniProtKB-KW"/>
</dbReference>
<evidence type="ECO:0000259" key="13">
    <source>
        <dbReference type="Pfam" id="PF00717"/>
    </source>
</evidence>
<dbReference type="Gene3D" id="2.10.109.10">
    <property type="entry name" value="Umud Fragment, subunit A"/>
    <property type="match status" value="1"/>
</dbReference>
<keyword evidence="6 12" id="KW-0068">Autocatalytic cleavage</keyword>
<comment type="similarity">
    <text evidence="1 12">Belongs to the peptidase S24 family.</text>
</comment>
<dbReference type="SUPFAM" id="SSF46785">
    <property type="entry name" value="Winged helix' DNA-binding domain"/>
    <property type="match status" value="1"/>
</dbReference>
<evidence type="ECO:0000256" key="1">
    <source>
        <dbReference type="ARBA" id="ARBA00007484"/>
    </source>
</evidence>
<dbReference type="PANTHER" id="PTHR33516">
    <property type="entry name" value="LEXA REPRESSOR"/>
    <property type="match status" value="1"/>
</dbReference>
<dbReference type="InterPro" id="IPR036390">
    <property type="entry name" value="WH_DNA-bd_sf"/>
</dbReference>
<evidence type="ECO:0000259" key="14">
    <source>
        <dbReference type="Pfam" id="PF01726"/>
    </source>
</evidence>
<evidence type="ECO:0000256" key="10">
    <source>
        <dbReference type="ARBA" id="ARBA00023204"/>
    </source>
</evidence>
<dbReference type="InterPro" id="IPR036388">
    <property type="entry name" value="WH-like_DNA-bd_sf"/>
</dbReference>
<feature type="domain" description="Peptidase S24/S26A/S26B/S26C" evidence="13">
    <location>
        <begin position="84"/>
        <end position="204"/>
    </location>
</feature>
<dbReference type="InterPro" id="IPR015927">
    <property type="entry name" value="Peptidase_S24_S26A/B/C"/>
</dbReference>
<evidence type="ECO:0000256" key="11">
    <source>
        <dbReference type="ARBA" id="ARBA00023236"/>
    </source>
</evidence>
<dbReference type="RefSeq" id="WP_106052938.1">
    <property type="nucleotide sequence ID" value="NZ_CALXOB010000005.1"/>
</dbReference>
<proteinExistence type="inferred from homology"/>
<keyword evidence="5 12" id="KW-0378">Hydrolase</keyword>
<keyword evidence="10" id="KW-0234">DNA repair</keyword>
<dbReference type="Pfam" id="PF00717">
    <property type="entry name" value="Peptidase_S24"/>
    <property type="match status" value="1"/>
</dbReference>
<dbReference type="GO" id="GO:0045892">
    <property type="term" value="P:negative regulation of DNA-templated transcription"/>
    <property type="evidence" value="ECO:0007669"/>
    <property type="project" value="InterPro"/>
</dbReference>
<dbReference type="AlphaFoldDB" id="A0A844G5I4"/>
<dbReference type="InterPro" id="IPR006197">
    <property type="entry name" value="Peptidase_S24_LexA"/>
</dbReference>
<keyword evidence="16" id="KW-1185">Reference proteome</keyword>
<reference evidence="15 16" key="1">
    <citation type="submission" date="2019-08" db="EMBL/GenBank/DDBJ databases">
        <title>In-depth cultivation of the pig gut microbiome towards novel bacterial diversity and tailored functional studies.</title>
        <authorList>
            <person name="Wylensek D."/>
            <person name="Hitch T.C.A."/>
            <person name="Clavel T."/>
        </authorList>
    </citation>
    <scope>NUCLEOTIDE SEQUENCE [LARGE SCALE GENOMIC DNA]</scope>
    <source>
        <strain evidence="15 16">BBE-744-WT-12</strain>
    </source>
</reference>
<dbReference type="InterPro" id="IPR050077">
    <property type="entry name" value="LexA_repressor"/>
</dbReference>
<dbReference type="Gene3D" id="1.10.10.10">
    <property type="entry name" value="Winged helix-like DNA-binding domain superfamily/Winged helix DNA-binding domain"/>
    <property type="match status" value="1"/>
</dbReference>
<dbReference type="GO" id="GO:0006260">
    <property type="term" value="P:DNA replication"/>
    <property type="evidence" value="ECO:0007669"/>
    <property type="project" value="UniProtKB-KW"/>
</dbReference>
<dbReference type="GO" id="GO:0006508">
    <property type="term" value="P:proteolysis"/>
    <property type="evidence" value="ECO:0007669"/>
    <property type="project" value="InterPro"/>
</dbReference>
<keyword evidence="3" id="KW-0235">DNA replication</keyword>
<evidence type="ECO:0000313" key="15">
    <source>
        <dbReference type="EMBL" id="MST99057.1"/>
    </source>
</evidence>
<evidence type="ECO:0000256" key="6">
    <source>
        <dbReference type="ARBA" id="ARBA00022813"/>
    </source>
</evidence>
<evidence type="ECO:0000313" key="16">
    <source>
        <dbReference type="Proteomes" id="UP000435649"/>
    </source>
</evidence>
<keyword evidence="11" id="KW-0742">SOS response</keyword>
<dbReference type="EMBL" id="VUNS01000028">
    <property type="protein sequence ID" value="MST99057.1"/>
    <property type="molecule type" value="Genomic_DNA"/>
</dbReference>
<dbReference type="InterPro" id="IPR006200">
    <property type="entry name" value="LexA"/>
</dbReference>
<comment type="caution">
    <text evidence="15">The sequence shown here is derived from an EMBL/GenBank/DDBJ whole genome shotgun (WGS) entry which is preliminary data.</text>
</comment>
<dbReference type="InterPro" id="IPR036286">
    <property type="entry name" value="LexA/Signal_pep-like_sf"/>
</dbReference>
<gene>
    <name evidence="15" type="primary">lexA</name>
    <name evidence="15" type="ORF">FYJ85_18650</name>
</gene>
<dbReference type="GO" id="GO:0003677">
    <property type="term" value="F:DNA binding"/>
    <property type="evidence" value="ECO:0007669"/>
    <property type="project" value="UniProtKB-KW"/>
</dbReference>
<keyword evidence="7" id="KW-0805">Transcription regulation</keyword>
<dbReference type="Proteomes" id="UP000435649">
    <property type="component" value="Unassembled WGS sequence"/>
</dbReference>
<evidence type="ECO:0000256" key="12">
    <source>
        <dbReference type="RuleBase" id="RU003991"/>
    </source>
</evidence>
<dbReference type="InterPro" id="IPR006199">
    <property type="entry name" value="LexA_DNA-bd_dom"/>
</dbReference>
<protein>
    <submittedName>
        <fullName evidence="15">Repressor LexA</fullName>
        <ecNumber evidence="15">3.4.21.88</ecNumber>
    </submittedName>
</protein>
<dbReference type="GO" id="GO:0004252">
    <property type="term" value="F:serine-type endopeptidase activity"/>
    <property type="evidence" value="ECO:0007669"/>
    <property type="project" value="UniProtKB-EC"/>
</dbReference>
<keyword evidence="4" id="KW-0227">DNA damage</keyword>
<keyword evidence="9" id="KW-0804">Transcription</keyword>
<dbReference type="EC" id="3.4.21.88" evidence="15"/>
<evidence type="ECO:0000256" key="2">
    <source>
        <dbReference type="ARBA" id="ARBA00022491"/>
    </source>
</evidence>
<keyword evidence="2" id="KW-0678">Repressor</keyword>
<dbReference type="PANTHER" id="PTHR33516:SF2">
    <property type="entry name" value="LEXA REPRESSOR-RELATED"/>
    <property type="match status" value="1"/>
</dbReference>
<evidence type="ECO:0000256" key="8">
    <source>
        <dbReference type="ARBA" id="ARBA00023125"/>
    </source>
</evidence>
<feature type="domain" description="LexA repressor DNA-binding" evidence="14">
    <location>
        <begin position="1"/>
        <end position="58"/>
    </location>
</feature>
<dbReference type="CDD" id="cd06529">
    <property type="entry name" value="S24_LexA-like"/>
    <property type="match status" value="1"/>
</dbReference>
<keyword evidence="8" id="KW-0238">DNA-binding</keyword>
<dbReference type="GO" id="GO:0009432">
    <property type="term" value="P:SOS response"/>
    <property type="evidence" value="ECO:0007669"/>
    <property type="project" value="UniProtKB-KW"/>
</dbReference>
<name>A0A844G5I4_9BACT</name>
<evidence type="ECO:0000256" key="9">
    <source>
        <dbReference type="ARBA" id="ARBA00023163"/>
    </source>
</evidence>
<accession>A0A844G5I4</accession>
<dbReference type="Pfam" id="PF01726">
    <property type="entry name" value="LexA_DNA_bind"/>
    <property type="match status" value="1"/>
</dbReference>
<evidence type="ECO:0000256" key="3">
    <source>
        <dbReference type="ARBA" id="ARBA00022705"/>
    </source>
</evidence>
<organism evidence="15 16">
    <name type="scientific">Victivallis lenta</name>
    <dbReference type="NCBI Taxonomy" id="2606640"/>
    <lineage>
        <taxon>Bacteria</taxon>
        <taxon>Pseudomonadati</taxon>
        <taxon>Lentisphaerota</taxon>
        <taxon>Lentisphaeria</taxon>
        <taxon>Victivallales</taxon>
        <taxon>Victivallaceae</taxon>
        <taxon>Victivallis</taxon>
    </lineage>
</organism>
<evidence type="ECO:0000256" key="5">
    <source>
        <dbReference type="ARBA" id="ARBA00022801"/>
    </source>
</evidence>
<dbReference type="InterPro" id="IPR039418">
    <property type="entry name" value="LexA-like"/>
</dbReference>
<dbReference type="NCBIfam" id="TIGR00498">
    <property type="entry name" value="lexA"/>
    <property type="match status" value="1"/>
</dbReference>
<sequence>MKTLTEKQKNILEFIEEFLDREGMAPTVYEIAAHFDIKTSTVFAHLRALQRKKQLSRSSKARSISLINRPNSRNKVPQGALLIPLLGRVNAGAPAESLEYKEGEVCISSTLAPDCPPENLFALRVQGESMRDLGIYEGDIVIVAQTAVKPRSGDIVVALLQGGEVTVKSFFPKTQGRIELRPANPEYNVQIYPASEVSIQGRVIELRRKY</sequence>